<evidence type="ECO:0000256" key="4">
    <source>
        <dbReference type="ARBA" id="ARBA00023180"/>
    </source>
</evidence>
<dbReference type="InterPro" id="IPR036179">
    <property type="entry name" value="Ig-like_dom_sf"/>
</dbReference>
<keyword evidence="5" id="KW-0812">Transmembrane</keyword>
<dbReference type="Proteomes" id="UP000261360">
    <property type="component" value="Unplaced"/>
</dbReference>
<feature type="transmembrane region" description="Helical" evidence="5">
    <location>
        <begin position="258"/>
        <end position="278"/>
    </location>
</feature>
<sequence>MLSPPCGRRAVLRGERRGREGSKLGVVGNYLLRKDFVLLCCFTGSSAVTPVFVQKGKDLLLEVMEPDVPENFSLLSWRFNGKDVLVRFLPSKEPIVSNVVYTGRVEASVKNFSVKLKNLQEADSGVYTARVIGTEEEQKLAGYNVTVQVSPVAMTVDSVSSSSDSCSLTVTCSTQDSQHINSTFTCDTNTCSQEGGERSKVTSSGASLNVYLLNDLIICNHSNHVSWTNDIIVNTLQANISKYSTVSASKKTRRWRELLWPAMNVITTCGLFFLAAIFL</sequence>
<keyword evidence="2" id="KW-0732">Signal</keyword>
<organism evidence="7 8">
    <name type="scientific">Seriola lalandi dorsalis</name>
    <dbReference type="NCBI Taxonomy" id="1841481"/>
    <lineage>
        <taxon>Eukaryota</taxon>
        <taxon>Metazoa</taxon>
        <taxon>Chordata</taxon>
        <taxon>Craniata</taxon>
        <taxon>Vertebrata</taxon>
        <taxon>Euteleostomi</taxon>
        <taxon>Actinopterygii</taxon>
        <taxon>Neopterygii</taxon>
        <taxon>Teleostei</taxon>
        <taxon>Neoteleostei</taxon>
        <taxon>Acanthomorphata</taxon>
        <taxon>Carangaria</taxon>
        <taxon>Carangiformes</taxon>
        <taxon>Carangidae</taxon>
        <taxon>Seriola</taxon>
    </lineage>
</organism>
<dbReference type="AlphaFoldDB" id="A0A3B4WXT8"/>
<dbReference type="InterPro" id="IPR013783">
    <property type="entry name" value="Ig-like_fold"/>
</dbReference>
<keyword evidence="8" id="KW-1185">Reference proteome</keyword>
<keyword evidence="5" id="KW-1133">Transmembrane helix</keyword>
<evidence type="ECO:0000256" key="2">
    <source>
        <dbReference type="ARBA" id="ARBA00022729"/>
    </source>
</evidence>
<name>A0A3B4WXT8_SERLL</name>
<dbReference type="PANTHER" id="PTHR12080:SF80">
    <property type="entry name" value="IMMUNOGLOBULIN V-SET DOMAIN-CONTAINING PROTEIN"/>
    <property type="match status" value="1"/>
</dbReference>
<proteinExistence type="predicted"/>
<dbReference type="Pfam" id="PF07686">
    <property type="entry name" value="V-set"/>
    <property type="match status" value="1"/>
</dbReference>
<evidence type="ECO:0000259" key="6">
    <source>
        <dbReference type="Pfam" id="PF07686"/>
    </source>
</evidence>
<dbReference type="GeneTree" id="ENSGT01010000222685"/>
<evidence type="ECO:0000313" key="8">
    <source>
        <dbReference type="Proteomes" id="UP000261360"/>
    </source>
</evidence>
<feature type="domain" description="Immunoglobulin V-set" evidence="6">
    <location>
        <begin position="50"/>
        <end position="147"/>
    </location>
</feature>
<protein>
    <recommendedName>
        <fullName evidence="6">Immunoglobulin V-set domain-containing protein</fullName>
    </recommendedName>
</protein>
<evidence type="ECO:0000256" key="1">
    <source>
        <dbReference type="ARBA" id="ARBA00004370"/>
    </source>
</evidence>
<dbReference type="Ensembl" id="ENSSLDT00000009037.1">
    <property type="protein sequence ID" value="ENSSLDP00000008745.1"/>
    <property type="gene ID" value="ENSSLDG00000006941.1"/>
</dbReference>
<dbReference type="GO" id="GO:0016020">
    <property type="term" value="C:membrane"/>
    <property type="evidence" value="ECO:0007669"/>
    <property type="project" value="UniProtKB-SubCell"/>
</dbReference>
<evidence type="ECO:0000256" key="3">
    <source>
        <dbReference type="ARBA" id="ARBA00023136"/>
    </source>
</evidence>
<evidence type="ECO:0000256" key="5">
    <source>
        <dbReference type="SAM" id="Phobius"/>
    </source>
</evidence>
<dbReference type="SUPFAM" id="SSF48726">
    <property type="entry name" value="Immunoglobulin"/>
    <property type="match status" value="1"/>
</dbReference>
<dbReference type="InterPro" id="IPR015631">
    <property type="entry name" value="CD2/SLAM_rcpt"/>
</dbReference>
<dbReference type="STRING" id="1841481.ENSSLDP00000008745"/>
<dbReference type="PANTHER" id="PTHR12080">
    <property type="entry name" value="SIGNALING LYMPHOCYTIC ACTIVATION MOLECULE"/>
    <property type="match status" value="1"/>
</dbReference>
<keyword evidence="4" id="KW-0325">Glycoprotein</keyword>
<evidence type="ECO:0000313" key="7">
    <source>
        <dbReference type="Ensembl" id="ENSSLDP00000008745.1"/>
    </source>
</evidence>
<keyword evidence="3 5" id="KW-0472">Membrane</keyword>
<comment type="subcellular location">
    <subcellularLocation>
        <location evidence="1">Membrane</location>
    </subcellularLocation>
</comment>
<dbReference type="Gene3D" id="2.60.40.10">
    <property type="entry name" value="Immunoglobulins"/>
    <property type="match status" value="1"/>
</dbReference>
<reference evidence="7" key="1">
    <citation type="submission" date="2025-08" db="UniProtKB">
        <authorList>
            <consortium name="Ensembl"/>
        </authorList>
    </citation>
    <scope>IDENTIFICATION</scope>
</reference>
<dbReference type="InterPro" id="IPR013106">
    <property type="entry name" value="Ig_V-set"/>
</dbReference>
<accession>A0A3B4WXT8</accession>
<reference evidence="7" key="2">
    <citation type="submission" date="2025-09" db="UniProtKB">
        <authorList>
            <consortium name="Ensembl"/>
        </authorList>
    </citation>
    <scope>IDENTIFICATION</scope>
</reference>